<dbReference type="PANTHER" id="PTHR34235">
    <property type="entry name" value="SLR1203 PROTEIN-RELATED"/>
    <property type="match status" value="1"/>
</dbReference>
<dbReference type="RefSeq" id="WP_161824661.1">
    <property type="nucleotide sequence ID" value="NZ_WVIC01000010.1"/>
</dbReference>
<proteinExistence type="predicted"/>
<dbReference type="Pfam" id="PF01724">
    <property type="entry name" value="DUF29"/>
    <property type="match status" value="1"/>
</dbReference>
<evidence type="ECO:0000313" key="2">
    <source>
        <dbReference type="Proteomes" id="UP000607397"/>
    </source>
</evidence>
<accession>A0A8K1ZW14</accession>
<dbReference type="Gene3D" id="1.20.1220.20">
    <property type="entry name" value="Uncharcterised protein PF01724"/>
    <property type="match status" value="1"/>
</dbReference>
<gene>
    <name evidence="1" type="ORF">GS597_06535</name>
</gene>
<dbReference type="EMBL" id="WVIC01000010">
    <property type="protein sequence ID" value="NCJ06179.1"/>
    <property type="molecule type" value="Genomic_DNA"/>
</dbReference>
<name>A0A8K1ZW14_9CYAN</name>
<comment type="caution">
    <text evidence="1">The sequence shown here is derived from an EMBL/GenBank/DDBJ whole genome shotgun (WGS) entry which is preliminary data.</text>
</comment>
<evidence type="ECO:0000313" key="1">
    <source>
        <dbReference type="EMBL" id="NCJ06179.1"/>
    </source>
</evidence>
<reference evidence="1" key="1">
    <citation type="submission" date="2019-12" db="EMBL/GenBank/DDBJ databases">
        <title>High-Quality draft genome sequences of three cyanobacteria isolated from the limestone walls of the Old Cathedral of Coimbra.</title>
        <authorList>
            <person name="Tiago I."/>
            <person name="Soares F."/>
            <person name="Portugal A."/>
        </authorList>
    </citation>
    <scope>NUCLEOTIDE SEQUENCE [LARGE SCALE GENOMIC DNA]</scope>
    <source>
        <strain evidence="1">C</strain>
    </source>
</reference>
<dbReference type="AlphaFoldDB" id="A0A8K1ZW14"/>
<dbReference type="Proteomes" id="UP000607397">
    <property type="component" value="Unassembled WGS sequence"/>
</dbReference>
<keyword evidence="2" id="KW-1185">Reference proteome</keyword>
<sequence>MNRPTPHETDYTQWATDTAKLLRERRFDCVDIVHLAEEIEDLGKRQRQALKSNLRVLMMHLLKWDYQPEKRSGSWRATIREHRRRILDILEDSPSLKSDLTVVLPQCFTVARLQAADENGLPLEAFPNLCPYSEIDVLQE</sequence>
<dbReference type="InterPro" id="IPR002636">
    <property type="entry name" value="DUF29"/>
</dbReference>
<protein>
    <submittedName>
        <fullName evidence="1">DUF29 family protein</fullName>
    </submittedName>
</protein>
<organism evidence="1 2">
    <name type="scientific">Petrachloros mirabilis ULC683</name>
    <dbReference type="NCBI Taxonomy" id="2781853"/>
    <lineage>
        <taxon>Bacteria</taxon>
        <taxon>Bacillati</taxon>
        <taxon>Cyanobacteriota</taxon>
        <taxon>Cyanophyceae</taxon>
        <taxon>Synechococcales</taxon>
        <taxon>Petrachlorosaceae</taxon>
        <taxon>Petrachloros</taxon>
        <taxon>Petrachloros mirabilis</taxon>
    </lineage>
</organism>